<evidence type="ECO:0000313" key="5">
    <source>
        <dbReference type="EMBL" id="KAK4302801.1"/>
    </source>
</evidence>
<feature type="domain" description="Olfactomedin-like" evidence="4">
    <location>
        <begin position="1"/>
        <end position="138"/>
    </location>
</feature>
<keyword evidence="2" id="KW-0964">Secreted</keyword>
<proteinExistence type="predicted"/>
<dbReference type="EMBL" id="JAWZYT010002665">
    <property type="protein sequence ID" value="KAK4302801.1"/>
    <property type="molecule type" value="Genomic_DNA"/>
</dbReference>
<organism evidence="5 6">
    <name type="scientific">Petrolisthes manimaculis</name>
    <dbReference type="NCBI Taxonomy" id="1843537"/>
    <lineage>
        <taxon>Eukaryota</taxon>
        <taxon>Metazoa</taxon>
        <taxon>Ecdysozoa</taxon>
        <taxon>Arthropoda</taxon>
        <taxon>Crustacea</taxon>
        <taxon>Multicrustacea</taxon>
        <taxon>Malacostraca</taxon>
        <taxon>Eumalacostraca</taxon>
        <taxon>Eucarida</taxon>
        <taxon>Decapoda</taxon>
        <taxon>Pleocyemata</taxon>
        <taxon>Anomura</taxon>
        <taxon>Galatheoidea</taxon>
        <taxon>Porcellanidae</taxon>
        <taxon>Petrolisthes</taxon>
    </lineage>
</organism>
<dbReference type="Pfam" id="PF02191">
    <property type="entry name" value="OLF"/>
    <property type="match status" value="1"/>
</dbReference>
<comment type="caution">
    <text evidence="3">Lacks conserved residue(s) required for the propagation of feature annotation.</text>
</comment>
<dbReference type="PANTHER" id="PTHR23192:SF85">
    <property type="entry name" value="GLIOMEDIN"/>
    <property type="match status" value="1"/>
</dbReference>
<dbReference type="InterPro" id="IPR003112">
    <property type="entry name" value="Olfac-like_dom"/>
</dbReference>
<dbReference type="GO" id="GO:0005615">
    <property type="term" value="C:extracellular space"/>
    <property type="evidence" value="ECO:0007669"/>
    <property type="project" value="TreeGrafter"/>
</dbReference>
<evidence type="ECO:0000256" key="2">
    <source>
        <dbReference type="ARBA" id="ARBA00022525"/>
    </source>
</evidence>
<comment type="caution">
    <text evidence="5">The sequence shown here is derived from an EMBL/GenBank/DDBJ whole genome shotgun (WGS) entry which is preliminary data.</text>
</comment>
<evidence type="ECO:0000256" key="1">
    <source>
        <dbReference type="ARBA" id="ARBA00004613"/>
    </source>
</evidence>
<dbReference type="InterPro" id="IPR050605">
    <property type="entry name" value="Olfactomedin-like_domain"/>
</dbReference>
<protein>
    <recommendedName>
        <fullName evidence="4">Olfactomedin-like domain-containing protein</fullName>
    </recommendedName>
</protein>
<dbReference type="AlphaFoldDB" id="A0AAE1P8Q3"/>
<evidence type="ECO:0000259" key="4">
    <source>
        <dbReference type="PROSITE" id="PS51132"/>
    </source>
</evidence>
<sequence length="138" mass="16154">MRDTNNETDPRYWTTDPNHNDILLRGRNNGRSITFFPQGNSHVIFNGSFYYHVKGHPNITRLDLNTRKTTTMELPGMVYSDDRFLYNNIRDYTDLSADTEGLWAIYSTSYPNNTVVVKMNNMTLKVQVLFLFCEIEKD</sequence>
<evidence type="ECO:0000313" key="6">
    <source>
        <dbReference type="Proteomes" id="UP001292094"/>
    </source>
</evidence>
<name>A0AAE1P8Q3_9EUCA</name>
<reference evidence="5" key="1">
    <citation type="submission" date="2023-11" db="EMBL/GenBank/DDBJ databases">
        <title>Genome assemblies of two species of porcelain crab, Petrolisthes cinctipes and Petrolisthes manimaculis (Anomura: Porcellanidae).</title>
        <authorList>
            <person name="Angst P."/>
        </authorList>
    </citation>
    <scope>NUCLEOTIDE SEQUENCE</scope>
    <source>
        <strain evidence="5">PB745_02</strain>
        <tissue evidence="5">Gill</tissue>
    </source>
</reference>
<dbReference type="PANTHER" id="PTHR23192">
    <property type="entry name" value="OLFACTOMEDIN-RELATED"/>
    <property type="match status" value="1"/>
</dbReference>
<comment type="subcellular location">
    <subcellularLocation>
        <location evidence="1">Secreted</location>
    </subcellularLocation>
</comment>
<dbReference type="GO" id="GO:0007165">
    <property type="term" value="P:signal transduction"/>
    <property type="evidence" value="ECO:0007669"/>
    <property type="project" value="TreeGrafter"/>
</dbReference>
<gene>
    <name evidence="5" type="ORF">Pmani_025130</name>
</gene>
<dbReference type="Proteomes" id="UP001292094">
    <property type="component" value="Unassembled WGS sequence"/>
</dbReference>
<evidence type="ECO:0000256" key="3">
    <source>
        <dbReference type="PROSITE-ProRule" id="PRU00446"/>
    </source>
</evidence>
<accession>A0AAE1P8Q3</accession>
<dbReference type="PROSITE" id="PS51132">
    <property type="entry name" value="OLF"/>
    <property type="match status" value="1"/>
</dbReference>
<keyword evidence="6" id="KW-1185">Reference proteome</keyword>